<dbReference type="Proteomes" id="UP001079430">
    <property type="component" value="Unassembled WGS sequence"/>
</dbReference>
<feature type="transmembrane region" description="Helical" evidence="7">
    <location>
        <begin position="214"/>
        <end position="237"/>
    </location>
</feature>
<dbReference type="PANTHER" id="PTHR32234:SF0">
    <property type="entry name" value="THIOL:DISULFIDE INTERCHANGE PROTEIN DSBD"/>
    <property type="match status" value="1"/>
</dbReference>
<sequence>MTAGRGFVLASSYVLALAAAFGLVGIAAAWSGQNLQLLLQSPAVIGSVAVLFVLLALSNFGLFHIQVPAAIGSRLNGGRRNGGSVCGAALLGLSSAFLIGPCVTAPLAGALLYIARTGDVATGALALFALGLGKGIPLIAMATIGGKALPRAGAWMEDVRRLFGFLFLGTATWLATPLVPERFILLPWAVLALAFGVYAGAFDRLRISRGYAVLTHSAGIVSLLWGSLLLAGFGLGASDPLTPLGPLRGRQASGVRLPSRRRISRRSAPPARFPACSAPPLPTVGRACSMSPQTGASPAARSSGQC</sequence>
<reference evidence="9" key="1">
    <citation type="submission" date="2022-10" db="EMBL/GenBank/DDBJ databases">
        <title>Whole genome sequencing of three plant growth promoting bacteria isolated from Vachellia tortilis subsp. raddiana in Morocco.</title>
        <authorList>
            <person name="Hnini M."/>
            <person name="Zouagui R."/>
            <person name="Zouagui H."/>
            <person name="Chemao Elfihri M.-W."/>
            <person name="Ibrahimi A."/>
            <person name="Sbabou L."/>
            <person name="Aurag J."/>
        </authorList>
    </citation>
    <scope>NUCLEOTIDE SEQUENCE</scope>
    <source>
        <strain evidence="9">LMR678</strain>
    </source>
</reference>
<evidence type="ECO:0000256" key="5">
    <source>
        <dbReference type="ARBA" id="ARBA00023136"/>
    </source>
</evidence>
<dbReference type="PANTHER" id="PTHR32234">
    <property type="entry name" value="THIOL:DISULFIDE INTERCHANGE PROTEIN DSBD"/>
    <property type="match status" value="1"/>
</dbReference>
<feature type="compositionally biased region" description="Polar residues" evidence="6">
    <location>
        <begin position="290"/>
        <end position="306"/>
    </location>
</feature>
<name>A0ABT4KCS0_9HYPH</name>
<feature type="transmembrane region" description="Helical" evidence="7">
    <location>
        <begin position="185"/>
        <end position="202"/>
    </location>
</feature>
<keyword evidence="4 7" id="KW-1133">Transmembrane helix</keyword>
<evidence type="ECO:0000256" key="4">
    <source>
        <dbReference type="ARBA" id="ARBA00022989"/>
    </source>
</evidence>
<feature type="transmembrane region" description="Helical" evidence="7">
    <location>
        <begin position="85"/>
        <end position="114"/>
    </location>
</feature>
<evidence type="ECO:0000256" key="7">
    <source>
        <dbReference type="SAM" id="Phobius"/>
    </source>
</evidence>
<evidence type="ECO:0000313" key="10">
    <source>
        <dbReference type="Proteomes" id="UP001079430"/>
    </source>
</evidence>
<evidence type="ECO:0000259" key="8">
    <source>
        <dbReference type="Pfam" id="PF02683"/>
    </source>
</evidence>
<feature type="domain" description="Cytochrome C biogenesis protein transmembrane" evidence="8">
    <location>
        <begin position="2"/>
        <end position="178"/>
    </location>
</feature>
<gene>
    <name evidence="9" type="ORF">O3W52_01345</name>
</gene>
<keyword evidence="5 7" id="KW-0472">Membrane</keyword>
<comment type="subcellular location">
    <subcellularLocation>
        <location evidence="1">Membrane</location>
        <topology evidence="1">Multi-pass membrane protein</topology>
    </subcellularLocation>
</comment>
<feature type="transmembrane region" description="Helical" evidence="7">
    <location>
        <begin position="120"/>
        <end position="141"/>
    </location>
</feature>
<keyword evidence="10" id="KW-1185">Reference proteome</keyword>
<keyword evidence="2 7" id="KW-0812">Transmembrane</keyword>
<feature type="transmembrane region" description="Helical" evidence="7">
    <location>
        <begin position="162"/>
        <end position="179"/>
    </location>
</feature>
<keyword evidence="3" id="KW-0201">Cytochrome c-type biogenesis</keyword>
<feature type="transmembrane region" description="Helical" evidence="7">
    <location>
        <begin position="7"/>
        <end position="31"/>
    </location>
</feature>
<organism evidence="9 10">
    <name type="scientific">Sinorhizobium psoraleae</name>
    <dbReference type="NCBI Taxonomy" id="520838"/>
    <lineage>
        <taxon>Bacteria</taxon>
        <taxon>Pseudomonadati</taxon>
        <taxon>Pseudomonadota</taxon>
        <taxon>Alphaproteobacteria</taxon>
        <taxon>Hyphomicrobiales</taxon>
        <taxon>Rhizobiaceae</taxon>
        <taxon>Sinorhizobium/Ensifer group</taxon>
        <taxon>Sinorhizobium</taxon>
    </lineage>
</organism>
<evidence type="ECO:0000256" key="1">
    <source>
        <dbReference type="ARBA" id="ARBA00004141"/>
    </source>
</evidence>
<dbReference type="EMBL" id="JAPVOI010000002">
    <property type="protein sequence ID" value="MCZ4088782.1"/>
    <property type="molecule type" value="Genomic_DNA"/>
</dbReference>
<evidence type="ECO:0000256" key="2">
    <source>
        <dbReference type="ARBA" id="ARBA00022692"/>
    </source>
</evidence>
<feature type="transmembrane region" description="Helical" evidence="7">
    <location>
        <begin position="43"/>
        <end position="65"/>
    </location>
</feature>
<dbReference type="InterPro" id="IPR003834">
    <property type="entry name" value="Cyt_c_assmbl_TM_dom"/>
</dbReference>
<accession>A0ABT4KCS0</accession>
<dbReference type="RefSeq" id="WP_269274816.1">
    <property type="nucleotide sequence ID" value="NZ_JAPVOI010000002.1"/>
</dbReference>
<protein>
    <submittedName>
        <fullName evidence="9">Sulfite exporter TauE/SafE family protein</fullName>
    </submittedName>
</protein>
<evidence type="ECO:0000256" key="6">
    <source>
        <dbReference type="SAM" id="MobiDB-lite"/>
    </source>
</evidence>
<dbReference type="Pfam" id="PF02683">
    <property type="entry name" value="DsbD_TM"/>
    <property type="match status" value="1"/>
</dbReference>
<evidence type="ECO:0000256" key="3">
    <source>
        <dbReference type="ARBA" id="ARBA00022748"/>
    </source>
</evidence>
<comment type="caution">
    <text evidence="9">The sequence shown here is derived from an EMBL/GenBank/DDBJ whole genome shotgun (WGS) entry which is preliminary data.</text>
</comment>
<feature type="region of interest" description="Disordered" evidence="6">
    <location>
        <begin position="287"/>
        <end position="306"/>
    </location>
</feature>
<evidence type="ECO:0000313" key="9">
    <source>
        <dbReference type="EMBL" id="MCZ4088782.1"/>
    </source>
</evidence>
<proteinExistence type="predicted"/>